<protein>
    <submittedName>
        <fullName evidence="1">Flagellin lysine-N-methylase</fullName>
        <ecNumber evidence="1">2.1.1.-</ecNumber>
    </submittedName>
</protein>
<dbReference type="EMBL" id="JAJEQF010000003">
    <property type="protein sequence ID" value="MCC2166555.1"/>
    <property type="molecule type" value="Genomic_DNA"/>
</dbReference>
<proteinExistence type="predicted"/>
<keyword evidence="1" id="KW-0966">Cell projection</keyword>
<organism evidence="1 2">
    <name type="scientific">Gallintestinimicrobium propionicum</name>
    <dbReference type="NCBI Taxonomy" id="2981770"/>
    <lineage>
        <taxon>Bacteria</taxon>
        <taxon>Bacillati</taxon>
        <taxon>Bacillota</taxon>
        <taxon>Clostridia</taxon>
        <taxon>Lachnospirales</taxon>
        <taxon>Lachnospiraceae</taxon>
        <taxon>Gallintestinimicrobium</taxon>
    </lineage>
</organism>
<keyword evidence="2" id="KW-1185">Reference proteome</keyword>
<keyword evidence="1" id="KW-0969">Cilium</keyword>
<dbReference type="RefSeq" id="WP_308727645.1">
    <property type="nucleotide sequence ID" value="NZ_JAJEQF010000003.1"/>
</dbReference>
<accession>A0AAE3ATH5</accession>
<gene>
    <name evidence="1" type="primary">fliB</name>
    <name evidence="1" type="ORF">LKD45_02375</name>
</gene>
<comment type="caution">
    <text evidence="1">The sequence shown here is derived from an EMBL/GenBank/DDBJ whole genome shotgun (WGS) entry which is preliminary data.</text>
</comment>
<dbReference type="GO" id="GO:0008168">
    <property type="term" value="F:methyltransferase activity"/>
    <property type="evidence" value="ECO:0007669"/>
    <property type="project" value="UniProtKB-KW"/>
</dbReference>
<reference evidence="1 2" key="1">
    <citation type="submission" date="2021-10" db="EMBL/GenBank/DDBJ databases">
        <title>Anaerobic single-cell dispensing facilitates the cultivation of human gut bacteria.</title>
        <authorList>
            <person name="Afrizal A."/>
        </authorList>
    </citation>
    <scope>NUCLEOTIDE SEQUENCE [LARGE SCALE GENOMIC DNA]</scope>
    <source>
        <strain evidence="1 2">CLA-AA-H244</strain>
    </source>
</reference>
<dbReference type="EC" id="2.1.1.-" evidence="1"/>
<evidence type="ECO:0000313" key="1">
    <source>
        <dbReference type="EMBL" id="MCC2166555.1"/>
    </source>
</evidence>
<dbReference type="Proteomes" id="UP001199355">
    <property type="component" value="Unassembled WGS sequence"/>
</dbReference>
<keyword evidence="1" id="KW-0282">Flagellum</keyword>
<keyword evidence="1" id="KW-0808">Transferase</keyword>
<sequence length="373" mass="43513">MQTLYPDYYAQFRCTADKCPITCCQEWKISVDDDTLKRWAALNPPVDSKLFTYVQDGQRVIALNSRHVCPFLEKNKLCRLVLEHGEDAISETCQVFPRETHSFADHEEASLMPCCPAVIDLWAAQDATPLTFPHPNIDSIPFFIRSAIIDAILQQTDRLPEQILSACFYMIQEIHRKKKPTKVFVSDCFSEKSFCQLYDAMDDLSPDCIDSVLECNELLLDLSVNYQKEQLYQEWLTPLTQQAETLSELLTEPEEELPAQWQAFRTAFAQYEPLMRSYLANEVYSELLSFEDTTKHMLVRLQWLMLQYAAVRQSLFLIWQDSPEAFSYEKVREALVIINRMTGYDEEDIYEYLENSFESLLWDWGYFALLAGF</sequence>
<name>A0AAE3ATH5_9FIRM</name>
<dbReference type="NCBIfam" id="NF038110">
    <property type="entry name" value="Lys_methyl_FliB"/>
    <property type="match status" value="1"/>
</dbReference>
<dbReference type="GO" id="GO:0032259">
    <property type="term" value="P:methylation"/>
    <property type="evidence" value="ECO:0007669"/>
    <property type="project" value="UniProtKB-KW"/>
</dbReference>
<evidence type="ECO:0000313" key="2">
    <source>
        <dbReference type="Proteomes" id="UP001199355"/>
    </source>
</evidence>
<keyword evidence="1" id="KW-0489">Methyltransferase</keyword>
<dbReference type="AlphaFoldDB" id="A0AAE3ATH5"/>